<dbReference type="CDD" id="cd18787">
    <property type="entry name" value="SF2_C_DEAD"/>
    <property type="match status" value="1"/>
</dbReference>
<dbReference type="GO" id="GO:0003723">
    <property type="term" value="F:RNA binding"/>
    <property type="evidence" value="ECO:0007669"/>
    <property type="project" value="UniProtKB-UniRule"/>
</dbReference>
<organism evidence="12">
    <name type="scientific">Pneumocystis jirovecii</name>
    <name type="common">Human pneumocystis pneumonia agent</name>
    <dbReference type="NCBI Taxonomy" id="42068"/>
    <lineage>
        <taxon>Eukaryota</taxon>
        <taxon>Fungi</taxon>
        <taxon>Dikarya</taxon>
        <taxon>Ascomycota</taxon>
        <taxon>Taphrinomycotina</taxon>
        <taxon>Pneumocystomycetes</taxon>
        <taxon>Pneumocystaceae</taxon>
        <taxon>Pneumocystis</taxon>
    </lineage>
</organism>
<keyword evidence="5 7" id="KW-0694">RNA-binding</keyword>
<dbReference type="GO" id="GO:0016787">
    <property type="term" value="F:hydrolase activity"/>
    <property type="evidence" value="ECO:0007669"/>
    <property type="project" value="UniProtKB-KW"/>
</dbReference>
<feature type="non-terminal residue" evidence="11">
    <location>
        <position position="486"/>
    </location>
</feature>
<keyword evidence="3 6" id="KW-0347">Helicase</keyword>
<dbReference type="SMART" id="SM00487">
    <property type="entry name" value="DEXDc"/>
    <property type="match status" value="1"/>
</dbReference>
<protein>
    <recommendedName>
        <fullName evidence="7">ATP-dependent RNA helicase</fullName>
        <ecNumber evidence="7">3.6.4.13</ecNumber>
    </recommendedName>
</protein>
<dbReference type="SMART" id="SM00490">
    <property type="entry name" value="HELICc"/>
    <property type="match status" value="1"/>
</dbReference>
<dbReference type="GO" id="GO:0005524">
    <property type="term" value="F:ATP binding"/>
    <property type="evidence" value="ECO:0007669"/>
    <property type="project" value="UniProtKB-UniRule"/>
</dbReference>
<dbReference type="AlphaFoldDB" id="L0PEA5"/>
<dbReference type="InParanoid" id="L0PEA5"/>
<name>L0PEA5_PNEJI</name>
<reference evidence="11 12" key="1">
    <citation type="journal article" date="2012" name="MBio">
        <title>De novo assembly of the Pneumocystis jirovecii genome from a single bronchoalveolar lavage fluid specimen from a patient.</title>
        <authorList>
            <person name="Cisse O.H."/>
            <person name="Pagni M."/>
            <person name="Hauser P.M."/>
        </authorList>
    </citation>
    <scope>NUCLEOTIDE SEQUENCE [LARGE SCALE GENOMIC DNA]</scope>
    <source>
        <strain evidence="11 12">SE8</strain>
    </source>
</reference>
<dbReference type="VEuPathDB" id="FungiDB:PNEJI1_000362"/>
<evidence type="ECO:0000256" key="4">
    <source>
        <dbReference type="ARBA" id="ARBA00022840"/>
    </source>
</evidence>
<dbReference type="PROSITE" id="PS51194">
    <property type="entry name" value="HELICASE_CTER"/>
    <property type="match status" value="1"/>
</dbReference>
<evidence type="ECO:0000256" key="6">
    <source>
        <dbReference type="RuleBase" id="RU000492"/>
    </source>
</evidence>
<evidence type="ECO:0000256" key="2">
    <source>
        <dbReference type="ARBA" id="ARBA00022801"/>
    </source>
</evidence>
<dbReference type="STRING" id="1209962.L0PEA5"/>
<sequence length="486" mass="56328">MLKYERYDPVVNKTSKNTRDFVLSKLNEKIKRKHKENQENEEQQCKKKQKKNILNEDNEQKKSCLDALEVEFVSDFQKNDTNKLNVECSSQNNQLIENHNQEAEKVPETTETCNNIFGLFSNTMKVASNSKLPLDDHSIHLSNEFKYQLRSRNYTELFPVQKVTIQLILDNPSSCKEDLFIGAPTGSGKTLAYVIPIIQTCWKYKTLVYFLSLIKYINLNSFAGGQSLVDILICTPGRLVDHIQNTPNFSLQHLKYLVIDEADRLLSQRFQNWIEIVMNEIEKPKSYKDSNYKLATDLPDAVNDPLKLIFHDDFVVEKKSYITQKLIFSATLTCNPEKVISLRLRNPRLILIEESKSSLSKYFSENKVSIRNDDICKFFVPSALNEYAVLIESDAKPLFICSDIMARGIDLPQISHVINYDIPQTPRQYIHRVGRTARAGKSGQAWTLYQEFEFKKIQKILKNIGREKEVIYEKISATIFTNEYMI</sequence>
<dbReference type="PANTHER" id="PTHR24031">
    <property type="entry name" value="RNA HELICASE"/>
    <property type="match status" value="1"/>
</dbReference>
<comment type="function">
    <text evidence="7">RNA helicase.</text>
</comment>
<feature type="domain" description="Helicase ATP-binding" evidence="9">
    <location>
        <begin position="170"/>
        <end position="350"/>
    </location>
</feature>
<dbReference type="Proteomes" id="UP000010422">
    <property type="component" value="Unassembled WGS sequence"/>
</dbReference>
<dbReference type="Gene3D" id="3.40.50.300">
    <property type="entry name" value="P-loop containing nucleotide triphosphate hydrolases"/>
    <property type="match status" value="3"/>
</dbReference>
<dbReference type="InterPro" id="IPR011545">
    <property type="entry name" value="DEAD/DEAH_box_helicase_dom"/>
</dbReference>
<evidence type="ECO:0000313" key="11">
    <source>
        <dbReference type="EMBL" id="CCJ30703.1"/>
    </source>
</evidence>
<dbReference type="PROSITE" id="PS51192">
    <property type="entry name" value="HELICASE_ATP_BIND_1"/>
    <property type="match status" value="1"/>
</dbReference>
<evidence type="ECO:0000313" key="12">
    <source>
        <dbReference type="Proteomes" id="UP000010422"/>
    </source>
</evidence>
<keyword evidence="1 6" id="KW-0547">Nucleotide-binding</keyword>
<dbReference type="FunCoup" id="L0PEA5">
    <property type="interactions" value="585"/>
</dbReference>
<feature type="domain" description="Helicase C-terminal" evidence="10">
    <location>
        <begin position="310"/>
        <end position="479"/>
    </location>
</feature>
<evidence type="ECO:0000256" key="3">
    <source>
        <dbReference type="ARBA" id="ARBA00022806"/>
    </source>
</evidence>
<dbReference type="EMBL" id="CAKM01000262">
    <property type="protein sequence ID" value="CCJ30703.1"/>
    <property type="molecule type" value="Genomic_DNA"/>
</dbReference>
<evidence type="ECO:0000256" key="1">
    <source>
        <dbReference type="ARBA" id="ARBA00022741"/>
    </source>
</evidence>
<comment type="catalytic activity">
    <reaction evidence="7">
        <text>ATP + H2O = ADP + phosphate + H(+)</text>
        <dbReference type="Rhea" id="RHEA:13065"/>
        <dbReference type="ChEBI" id="CHEBI:15377"/>
        <dbReference type="ChEBI" id="CHEBI:15378"/>
        <dbReference type="ChEBI" id="CHEBI:30616"/>
        <dbReference type="ChEBI" id="CHEBI:43474"/>
        <dbReference type="ChEBI" id="CHEBI:456216"/>
        <dbReference type="EC" id="3.6.4.13"/>
    </reaction>
</comment>
<comment type="domain">
    <text evidence="7">The Q motif is unique to and characteristic of the DEAD box family of RNA helicases and controls ATP binding and hydrolysis.</text>
</comment>
<proteinExistence type="inferred from homology"/>
<dbReference type="SUPFAM" id="SSF52540">
    <property type="entry name" value="P-loop containing nucleoside triphosphate hydrolases"/>
    <property type="match status" value="1"/>
</dbReference>
<evidence type="ECO:0000256" key="5">
    <source>
        <dbReference type="ARBA" id="ARBA00022884"/>
    </source>
</evidence>
<gene>
    <name evidence="11" type="ORF">PNEJI1_000362</name>
</gene>
<dbReference type="PROSITE" id="PS00039">
    <property type="entry name" value="DEAD_ATP_HELICASE"/>
    <property type="match status" value="1"/>
</dbReference>
<dbReference type="Pfam" id="PF00270">
    <property type="entry name" value="DEAD"/>
    <property type="match status" value="2"/>
</dbReference>
<dbReference type="InterPro" id="IPR027417">
    <property type="entry name" value="P-loop_NTPase"/>
</dbReference>
<dbReference type="InterPro" id="IPR014001">
    <property type="entry name" value="Helicase_ATP-bd"/>
</dbReference>
<feature type="region of interest" description="Disordered" evidence="8">
    <location>
        <begin position="32"/>
        <end position="53"/>
    </location>
</feature>
<keyword evidence="4 6" id="KW-0067">ATP-binding</keyword>
<accession>L0PEA5</accession>
<evidence type="ECO:0000256" key="7">
    <source>
        <dbReference type="RuleBase" id="RU365068"/>
    </source>
</evidence>
<evidence type="ECO:0000256" key="8">
    <source>
        <dbReference type="SAM" id="MobiDB-lite"/>
    </source>
</evidence>
<evidence type="ECO:0000259" key="9">
    <source>
        <dbReference type="PROSITE" id="PS51192"/>
    </source>
</evidence>
<dbReference type="EC" id="3.6.4.13" evidence="7"/>
<comment type="similarity">
    <text evidence="6">Belongs to the DEAD box helicase family.</text>
</comment>
<evidence type="ECO:0000259" key="10">
    <source>
        <dbReference type="PROSITE" id="PS51194"/>
    </source>
</evidence>
<dbReference type="InterPro" id="IPR001650">
    <property type="entry name" value="Helicase_C-like"/>
</dbReference>
<comment type="caution">
    <text evidence="11">The sequence shown here is derived from an EMBL/GenBank/DDBJ whole genome shotgun (WGS) entry which is preliminary data.</text>
</comment>
<keyword evidence="2 6" id="KW-0378">Hydrolase</keyword>
<dbReference type="Pfam" id="PF00271">
    <property type="entry name" value="Helicase_C"/>
    <property type="match status" value="1"/>
</dbReference>
<dbReference type="GO" id="GO:0003724">
    <property type="term" value="F:RNA helicase activity"/>
    <property type="evidence" value="ECO:0007669"/>
    <property type="project" value="UniProtKB-EC"/>
</dbReference>
<dbReference type="InterPro" id="IPR000629">
    <property type="entry name" value="RNA-helicase_DEAD-box_CS"/>
</dbReference>